<evidence type="ECO:0000313" key="3">
    <source>
        <dbReference type="Proteomes" id="UP001602119"/>
    </source>
</evidence>
<keyword evidence="2" id="KW-0378">Hydrolase</keyword>
<proteinExistence type="predicted"/>
<name>A0ABW6VML4_MICFU</name>
<feature type="region of interest" description="Disordered" evidence="1">
    <location>
        <begin position="74"/>
        <end position="103"/>
    </location>
</feature>
<gene>
    <name evidence="2" type="ORF">ACFY05_42065</name>
</gene>
<comment type="caution">
    <text evidence="2">The sequence shown here is derived from an EMBL/GenBank/DDBJ whole genome shotgun (WGS) entry which is preliminary data.</text>
</comment>
<keyword evidence="3" id="KW-1185">Reference proteome</keyword>
<dbReference type="GO" id="GO:0004519">
    <property type="term" value="F:endonuclease activity"/>
    <property type="evidence" value="ECO:0007669"/>
    <property type="project" value="UniProtKB-KW"/>
</dbReference>
<dbReference type="Proteomes" id="UP001602119">
    <property type="component" value="Unassembled WGS sequence"/>
</dbReference>
<feature type="compositionally biased region" description="Basic residues" evidence="1">
    <location>
        <begin position="85"/>
        <end position="96"/>
    </location>
</feature>
<accession>A0ABW6VML4</accession>
<dbReference type="RefSeq" id="WP_387348185.1">
    <property type="nucleotide sequence ID" value="NZ_JBIAXI010000049.1"/>
</dbReference>
<sequence length="103" mass="11818">MPWKEASSSWRTTPRPTGWKTIRAACLKRDGHQCTWLLDDGVRCTQPGTDADHIGDPTDHRLDNLRTLCTHHHRKRTALQAVAARRPRPTRARPRDRHPGLTD</sequence>
<evidence type="ECO:0000313" key="2">
    <source>
        <dbReference type="EMBL" id="MFF4779422.1"/>
    </source>
</evidence>
<evidence type="ECO:0000256" key="1">
    <source>
        <dbReference type="SAM" id="MobiDB-lite"/>
    </source>
</evidence>
<protein>
    <submittedName>
        <fullName evidence="2">HNH endonuclease</fullName>
    </submittedName>
</protein>
<reference evidence="2 3" key="1">
    <citation type="submission" date="2024-10" db="EMBL/GenBank/DDBJ databases">
        <title>The Natural Products Discovery Center: Release of the First 8490 Sequenced Strains for Exploring Actinobacteria Biosynthetic Diversity.</title>
        <authorList>
            <person name="Kalkreuter E."/>
            <person name="Kautsar S.A."/>
            <person name="Yang D."/>
            <person name="Bader C.D."/>
            <person name="Teijaro C.N."/>
            <person name="Fluegel L."/>
            <person name="Davis C.M."/>
            <person name="Simpson J.R."/>
            <person name="Lauterbach L."/>
            <person name="Steele A.D."/>
            <person name="Gui C."/>
            <person name="Meng S."/>
            <person name="Li G."/>
            <person name="Viehrig K."/>
            <person name="Ye F."/>
            <person name="Su P."/>
            <person name="Kiefer A.F."/>
            <person name="Nichols A."/>
            <person name="Cepeda A.J."/>
            <person name="Yan W."/>
            <person name="Fan B."/>
            <person name="Jiang Y."/>
            <person name="Adhikari A."/>
            <person name="Zheng C.-J."/>
            <person name="Schuster L."/>
            <person name="Cowan T.M."/>
            <person name="Smanski M.J."/>
            <person name="Chevrette M.G."/>
            <person name="De Carvalho L.P.S."/>
            <person name="Shen B."/>
        </authorList>
    </citation>
    <scope>NUCLEOTIDE SEQUENCE [LARGE SCALE GENOMIC DNA]</scope>
    <source>
        <strain evidence="2 3">NPDC001281</strain>
    </source>
</reference>
<keyword evidence="2" id="KW-0540">Nuclease</keyword>
<keyword evidence="2" id="KW-0255">Endonuclease</keyword>
<organism evidence="2 3">
    <name type="scientific">Microtetraspora fusca</name>
    <dbReference type="NCBI Taxonomy" id="1997"/>
    <lineage>
        <taxon>Bacteria</taxon>
        <taxon>Bacillati</taxon>
        <taxon>Actinomycetota</taxon>
        <taxon>Actinomycetes</taxon>
        <taxon>Streptosporangiales</taxon>
        <taxon>Streptosporangiaceae</taxon>
        <taxon>Microtetraspora</taxon>
    </lineage>
</organism>
<dbReference type="EMBL" id="JBIAXI010000049">
    <property type="protein sequence ID" value="MFF4779422.1"/>
    <property type="molecule type" value="Genomic_DNA"/>
</dbReference>